<feature type="domain" description="Importin subunit beta-1/Transportin-1-like TPR repeats" evidence="2">
    <location>
        <begin position="3"/>
        <end position="62"/>
    </location>
</feature>
<dbReference type="Proteomes" id="UP000663851">
    <property type="component" value="Unassembled WGS sequence"/>
</dbReference>
<dbReference type="EMBL" id="CAJOBO010019358">
    <property type="protein sequence ID" value="CAF4634980.1"/>
    <property type="molecule type" value="Genomic_DNA"/>
</dbReference>
<evidence type="ECO:0000313" key="5">
    <source>
        <dbReference type="EMBL" id="CAF4955870.1"/>
    </source>
</evidence>
<evidence type="ECO:0000259" key="2">
    <source>
        <dbReference type="Pfam" id="PF25574"/>
    </source>
</evidence>
<evidence type="ECO:0000256" key="1">
    <source>
        <dbReference type="ARBA" id="ARBA00022737"/>
    </source>
</evidence>
<dbReference type="Proteomes" id="UP000663873">
    <property type="component" value="Unassembled WGS sequence"/>
</dbReference>
<dbReference type="Pfam" id="PF25574">
    <property type="entry name" value="TPR_IMB1"/>
    <property type="match status" value="1"/>
</dbReference>
<evidence type="ECO:0000313" key="3">
    <source>
        <dbReference type="EMBL" id="CAF4634980.1"/>
    </source>
</evidence>
<keyword evidence="6" id="KW-1185">Reference proteome</keyword>
<keyword evidence="1" id="KW-0677">Repeat</keyword>
<dbReference type="InterPro" id="IPR058584">
    <property type="entry name" value="IMB1_TNPO1-like_TPR"/>
</dbReference>
<organism evidence="4 6">
    <name type="scientific">Rotaria socialis</name>
    <dbReference type="NCBI Taxonomy" id="392032"/>
    <lineage>
        <taxon>Eukaryota</taxon>
        <taxon>Metazoa</taxon>
        <taxon>Spiralia</taxon>
        <taxon>Gnathifera</taxon>
        <taxon>Rotifera</taxon>
        <taxon>Eurotatoria</taxon>
        <taxon>Bdelloidea</taxon>
        <taxon>Philodinida</taxon>
        <taxon>Philodinidae</taxon>
        <taxon>Rotaria</taxon>
    </lineage>
</organism>
<gene>
    <name evidence="3" type="ORF">HFQ381_LOCUS34823</name>
    <name evidence="4" type="ORF">UJA718_LOCUS47398</name>
    <name evidence="5" type="ORF">UJA718_LOCUS47984</name>
</gene>
<sequence length="62" mass="6667">ASNPNDRVQLSDLQSLLCATLQSVLRKMQPNDAPLISDPIMQALLQMLKTSTGKASAVQEDA</sequence>
<dbReference type="EMBL" id="CAJOBP010093825">
    <property type="protein sequence ID" value="CAF4955870.1"/>
    <property type="molecule type" value="Genomic_DNA"/>
</dbReference>
<feature type="non-terminal residue" evidence="4">
    <location>
        <position position="62"/>
    </location>
</feature>
<evidence type="ECO:0000313" key="6">
    <source>
        <dbReference type="Proteomes" id="UP000663873"/>
    </source>
</evidence>
<proteinExistence type="predicted"/>
<dbReference type="Gene3D" id="1.25.10.10">
    <property type="entry name" value="Leucine-rich Repeat Variant"/>
    <property type="match status" value="1"/>
</dbReference>
<accession>A0A821XG73</accession>
<evidence type="ECO:0000313" key="4">
    <source>
        <dbReference type="EMBL" id="CAF4942756.1"/>
    </source>
</evidence>
<name>A0A821XG73_9BILA</name>
<dbReference type="InterPro" id="IPR011989">
    <property type="entry name" value="ARM-like"/>
</dbReference>
<dbReference type="EMBL" id="CAJOBP010089704">
    <property type="protein sequence ID" value="CAF4942756.1"/>
    <property type="molecule type" value="Genomic_DNA"/>
</dbReference>
<protein>
    <recommendedName>
        <fullName evidence="2">Importin subunit beta-1/Transportin-1-like TPR repeats domain-containing protein</fullName>
    </recommendedName>
</protein>
<reference evidence="4" key="1">
    <citation type="submission" date="2021-02" db="EMBL/GenBank/DDBJ databases">
        <authorList>
            <person name="Nowell W R."/>
        </authorList>
    </citation>
    <scope>NUCLEOTIDE SEQUENCE</scope>
</reference>
<comment type="caution">
    <text evidence="4">The sequence shown here is derived from an EMBL/GenBank/DDBJ whole genome shotgun (WGS) entry which is preliminary data.</text>
</comment>
<feature type="non-terminal residue" evidence="4">
    <location>
        <position position="1"/>
    </location>
</feature>
<dbReference type="AlphaFoldDB" id="A0A821XG73"/>